<proteinExistence type="inferred from homology"/>
<dbReference type="Proteomes" id="UP000061603">
    <property type="component" value="Chromosome"/>
</dbReference>
<dbReference type="RefSeq" id="WP_202634197.1">
    <property type="nucleotide sequence ID" value="NZ_CP010554.1"/>
</dbReference>
<keyword evidence="5 7" id="KW-1133">Transmembrane helix</keyword>
<dbReference type="GO" id="GO:0005886">
    <property type="term" value="C:plasma membrane"/>
    <property type="evidence" value="ECO:0007669"/>
    <property type="project" value="UniProtKB-SubCell"/>
</dbReference>
<feature type="transmembrane region" description="Helical" evidence="7">
    <location>
        <begin position="191"/>
        <end position="209"/>
    </location>
</feature>
<protein>
    <recommendedName>
        <fullName evidence="8">VTT domain-containing protein</fullName>
    </recommendedName>
</protein>
<dbReference type="PANTHER" id="PTHR30353">
    <property type="entry name" value="INNER MEMBRANE PROTEIN DEDA-RELATED"/>
    <property type="match status" value="1"/>
</dbReference>
<name>A0A0C5J9E8_9PROT</name>
<organism evidence="9 10">
    <name type="scientific">Rugosibacter aromaticivorans</name>
    <dbReference type="NCBI Taxonomy" id="1565605"/>
    <lineage>
        <taxon>Bacteria</taxon>
        <taxon>Pseudomonadati</taxon>
        <taxon>Pseudomonadota</taxon>
        <taxon>Betaproteobacteria</taxon>
        <taxon>Nitrosomonadales</taxon>
        <taxon>Sterolibacteriaceae</taxon>
        <taxon>Rugosibacter</taxon>
    </lineage>
</organism>
<evidence type="ECO:0000256" key="2">
    <source>
        <dbReference type="ARBA" id="ARBA00010792"/>
    </source>
</evidence>
<evidence type="ECO:0000256" key="1">
    <source>
        <dbReference type="ARBA" id="ARBA00004651"/>
    </source>
</evidence>
<dbReference type="PATRIC" id="fig|1565605.3.peg.1528"/>
<evidence type="ECO:0000256" key="7">
    <source>
        <dbReference type="RuleBase" id="RU367016"/>
    </source>
</evidence>
<keyword evidence="4 7" id="KW-0812">Transmembrane</keyword>
<dbReference type="HOGENOM" id="CLU_044208_6_1_4"/>
<dbReference type="KEGG" id="rbu:PG1C_07265"/>
<feature type="transmembrane region" description="Helical" evidence="7">
    <location>
        <begin position="56"/>
        <end position="84"/>
    </location>
</feature>
<reference evidence="9 10" key="1">
    <citation type="journal article" date="2015" name="Genome Announc.">
        <title>Complete Genome Sequence of a Novel Bacterium within the Family Rhodocyclaceae That Degrades Polycyclic Aromatic Hydrocarbons.</title>
        <authorList>
            <person name="Singleton D.R."/>
            <person name="Dickey A.N."/>
            <person name="Scholl E.H."/>
            <person name="Wright F.A."/>
            <person name="Aitken M.D."/>
        </authorList>
    </citation>
    <scope>NUCLEOTIDE SEQUENCE [LARGE SCALE GENOMIC DNA]</scope>
    <source>
        <strain evidence="10">PG1-Ca6</strain>
    </source>
</reference>
<evidence type="ECO:0000256" key="5">
    <source>
        <dbReference type="ARBA" id="ARBA00022989"/>
    </source>
</evidence>
<dbReference type="STRING" id="1565605.PG1C_07265"/>
<comment type="similarity">
    <text evidence="2 7">Belongs to the DedA family.</text>
</comment>
<feature type="transmembrane region" description="Helical" evidence="7">
    <location>
        <begin position="28"/>
        <end position="49"/>
    </location>
</feature>
<sequence length="218" mass="24272">MELFSQFIDIVLHLDKHLALLLAQYGTWIYVILFAIIFCETGLVVTPFLPGDSLLFVAGALAATSGDGFNITTVALVLTLAAVLGDNTNYGIGRWAGRRILHWGESSRFFNRNAYDKTHAFYEKHGGKTMLLARFIPLVRTFAPFVAGAGNMHYPRFFVFDLVGGILWVCSLTLAGYWFGNLPWIKANLSLVIFGIIGLSLSPMLLAWLRHRLMAKTI</sequence>
<dbReference type="EMBL" id="CP010554">
    <property type="protein sequence ID" value="AJP48314.1"/>
    <property type="molecule type" value="Genomic_DNA"/>
</dbReference>
<dbReference type="InterPro" id="IPR032816">
    <property type="entry name" value="VTT_dom"/>
</dbReference>
<feature type="domain" description="VTT" evidence="8">
    <location>
        <begin position="49"/>
        <end position="177"/>
    </location>
</feature>
<gene>
    <name evidence="9" type="ORF">PG1C_07265</name>
</gene>
<dbReference type="InterPro" id="IPR058127">
    <property type="entry name" value="DedA"/>
</dbReference>
<dbReference type="Pfam" id="PF09335">
    <property type="entry name" value="VTT_dom"/>
    <property type="match status" value="1"/>
</dbReference>
<evidence type="ECO:0000256" key="3">
    <source>
        <dbReference type="ARBA" id="ARBA00022475"/>
    </source>
</evidence>
<dbReference type="PANTHER" id="PTHR30353:SF0">
    <property type="entry name" value="TRANSMEMBRANE PROTEIN"/>
    <property type="match status" value="1"/>
</dbReference>
<evidence type="ECO:0000313" key="9">
    <source>
        <dbReference type="EMBL" id="AJP48314.1"/>
    </source>
</evidence>
<evidence type="ECO:0000313" key="10">
    <source>
        <dbReference type="Proteomes" id="UP000061603"/>
    </source>
</evidence>
<comment type="subcellular location">
    <subcellularLocation>
        <location evidence="1 7">Cell membrane</location>
        <topology evidence="1 7">Multi-pass membrane protein</topology>
    </subcellularLocation>
</comment>
<evidence type="ECO:0000256" key="6">
    <source>
        <dbReference type="ARBA" id="ARBA00023136"/>
    </source>
</evidence>
<keyword evidence="3 7" id="KW-1003">Cell membrane</keyword>
<feature type="transmembrane region" description="Helical" evidence="7">
    <location>
        <begin position="157"/>
        <end position="179"/>
    </location>
</feature>
<accession>A0A0C5J9E8</accession>
<evidence type="ECO:0000259" key="8">
    <source>
        <dbReference type="Pfam" id="PF09335"/>
    </source>
</evidence>
<dbReference type="AlphaFoldDB" id="A0A0C5J9E8"/>
<dbReference type="InterPro" id="IPR032818">
    <property type="entry name" value="DedA-like"/>
</dbReference>
<evidence type="ECO:0000256" key="4">
    <source>
        <dbReference type="ARBA" id="ARBA00022692"/>
    </source>
</evidence>
<dbReference type="NCBIfam" id="NF008102">
    <property type="entry name" value="PRK10847.1"/>
    <property type="match status" value="1"/>
</dbReference>
<keyword evidence="10" id="KW-1185">Reference proteome</keyword>
<keyword evidence="6 7" id="KW-0472">Membrane</keyword>